<feature type="compositionally biased region" description="Basic and acidic residues" evidence="1">
    <location>
        <begin position="293"/>
        <end position="303"/>
    </location>
</feature>
<accession>A0A915DJ76</accession>
<keyword evidence="2" id="KW-1185">Reference proteome</keyword>
<organism evidence="2 3">
    <name type="scientific">Ditylenchus dipsaci</name>
    <dbReference type="NCBI Taxonomy" id="166011"/>
    <lineage>
        <taxon>Eukaryota</taxon>
        <taxon>Metazoa</taxon>
        <taxon>Ecdysozoa</taxon>
        <taxon>Nematoda</taxon>
        <taxon>Chromadorea</taxon>
        <taxon>Rhabditida</taxon>
        <taxon>Tylenchina</taxon>
        <taxon>Tylenchomorpha</taxon>
        <taxon>Sphaerularioidea</taxon>
        <taxon>Anguinidae</taxon>
        <taxon>Anguininae</taxon>
        <taxon>Ditylenchus</taxon>
    </lineage>
</organism>
<feature type="compositionally biased region" description="Low complexity" evidence="1">
    <location>
        <begin position="277"/>
        <end position="289"/>
    </location>
</feature>
<feature type="compositionally biased region" description="Acidic residues" evidence="1">
    <location>
        <begin position="304"/>
        <end position="315"/>
    </location>
</feature>
<proteinExistence type="predicted"/>
<evidence type="ECO:0000313" key="2">
    <source>
        <dbReference type="Proteomes" id="UP000887574"/>
    </source>
</evidence>
<dbReference type="AlphaFoldDB" id="A0A915DJ76"/>
<feature type="compositionally biased region" description="Polar residues" evidence="1">
    <location>
        <begin position="417"/>
        <end position="444"/>
    </location>
</feature>
<dbReference type="Proteomes" id="UP000887574">
    <property type="component" value="Unplaced"/>
</dbReference>
<protein>
    <submittedName>
        <fullName evidence="3">Uncharacterized protein</fullName>
    </submittedName>
</protein>
<dbReference type="WBParaSite" id="jg20017">
    <property type="protein sequence ID" value="jg20017"/>
    <property type="gene ID" value="jg20017"/>
</dbReference>
<sequence>MKNSAGSLQTSSKCHKLHLAQDHSFTPNFVRRRRYGQAVAPVEDYQQDSFAAYRQLAEVRMRRLERYKKAKSLCSLNNNPHCSAIGSNLLASQRTSSTGHLGGEWHNGQAKPLRYSPPPPQFSASHSNLLLYSNLPSNSNMDDSICVDSESPGYCGPKLKTNYYNDYDQVPSSSGSSQYSGCERENTVASPKATPVPAASLQFEVLREKNGKLLIVKTKFGPTAEDKISLMENDVQLLQKLLTLGETIQELRRDTKHPIVAQPSLAAATAKRVQKGSSSNNSSLSSSPSIELDDQHHNNHYADNDNDEDSVDLESELQDKWRPLGSSGLSLANAITHLYVEGSEEDRKSEEQDQLCPKVQYFSRKNSVLRIPIPPRASNRFNAGKRVMARGPAELARCGRLVSAQQPVANDQEDSGHSSTSNSPSAQCSPTTAVSSGQDSGHGNSSTDGGSSRFSTFSSISSASITTSACPPHNNLIASHAEGEKSCHILEHTQKYIDATACATKCCKSAITEPFKTKQENKLELK</sequence>
<name>A0A915DJ76_9BILA</name>
<reference evidence="3" key="1">
    <citation type="submission" date="2022-11" db="UniProtKB">
        <authorList>
            <consortium name="WormBaseParasite"/>
        </authorList>
    </citation>
    <scope>IDENTIFICATION</scope>
</reference>
<feature type="region of interest" description="Disordered" evidence="1">
    <location>
        <begin position="407"/>
        <end position="453"/>
    </location>
</feature>
<feature type="region of interest" description="Disordered" evidence="1">
    <location>
        <begin position="270"/>
        <end position="315"/>
    </location>
</feature>
<evidence type="ECO:0000313" key="3">
    <source>
        <dbReference type="WBParaSite" id="jg20017"/>
    </source>
</evidence>
<evidence type="ECO:0000256" key="1">
    <source>
        <dbReference type="SAM" id="MobiDB-lite"/>
    </source>
</evidence>